<evidence type="ECO:0000313" key="2">
    <source>
        <dbReference type="Proteomes" id="UP000094669"/>
    </source>
</evidence>
<dbReference type="EMBL" id="MCRM02000003">
    <property type="protein sequence ID" value="PNV76147.1"/>
    <property type="molecule type" value="Genomic_DNA"/>
</dbReference>
<dbReference type="RefSeq" id="WP_010415783.1">
    <property type="nucleotide sequence ID" value="NZ_MCRM02000003.1"/>
</dbReference>
<proteinExistence type="predicted"/>
<name>A0ABX4YLL5_9LEPT</name>
<dbReference type="Proteomes" id="UP000094669">
    <property type="component" value="Unassembled WGS sequence"/>
</dbReference>
<evidence type="ECO:0000313" key="1">
    <source>
        <dbReference type="EMBL" id="PNV76147.1"/>
    </source>
</evidence>
<keyword evidence="2" id="KW-1185">Reference proteome</keyword>
<dbReference type="Pfam" id="PF10934">
    <property type="entry name" value="Sheath_initiator"/>
    <property type="match status" value="1"/>
</dbReference>
<protein>
    <recommendedName>
        <fullName evidence="3">PF10934 family protein</fullName>
    </recommendedName>
</protein>
<comment type="caution">
    <text evidence="1">The sequence shown here is derived from an EMBL/GenBank/DDBJ whole genome shotgun (WGS) entry which is preliminary data.</text>
</comment>
<accession>A0ABX4YLL5</accession>
<dbReference type="InterPro" id="IPR020288">
    <property type="entry name" value="Sheath_initiator"/>
</dbReference>
<reference evidence="1" key="1">
    <citation type="submission" date="2018-01" db="EMBL/GenBank/DDBJ databases">
        <title>Genomic characterization of Leptospira inadai serogroup Lyme isolated from captured rat in Brazil and comparative analysis with human reference strain.</title>
        <authorList>
            <person name="Moreno L.Z."/>
            <person name="Loureiro A.P."/>
            <person name="Miraglia F."/>
            <person name="Kremer F.S."/>
            <person name="Eslabao M.R."/>
            <person name="Dellagostin O.A."/>
            <person name="Lilenbaum W."/>
            <person name="Moreno A.M."/>
        </authorList>
    </citation>
    <scope>NUCLEOTIDE SEQUENCE [LARGE SCALE GENOMIC DNA]</scope>
    <source>
        <strain evidence="1">M34/99</strain>
    </source>
</reference>
<sequence length="119" mass="12933">MKTLKVENNDLVYKNGRLVQLEGIDALEQILGNRLKLFLGEWFLAPAEGVDWIGLVDQGPFLQPGFINAVKTALLKEPSVTSITKLDASFDRAARQVTITFQVQSSLGILSSTVSGGTL</sequence>
<gene>
    <name evidence="1" type="ORF">BES34_003825</name>
</gene>
<evidence type="ECO:0008006" key="3">
    <source>
        <dbReference type="Google" id="ProtNLM"/>
    </source>
</evidence>
<organism evidence="1 2">
    <name type="scientific">Leptospira inadai serovar Lyme</name>
    <dbReference type="NCBI Taxonomy" id="293084"/>
    <lineage>
        <taxon>Bacteria</taxon>
        <taxon>Pseudomonadati</taxon>
        <taxon>Spirochaetota</taxon>
        <taxon>Spirochaetia</taxon>
        <taxon>Leptospirales</taxon>
        <taxon>Leptospiraceae</taxon>
        <taxon>Leptospira</taxon>
    </lineage>
</organism>